<accession>A0A0A1FI02</accession>
<evidence type="ECO:0000256" key="3">
    <source>
        <dbReference type="ARBA" id="ARBA00023239"/>
    </source>
</evidence>
<dbReference type="EMBL" id="CP009962">
    <property type="protein sequence ID" value="AIY43234.1"/>
    <property type="molecule type" value="Genomic_DNA"/>
</dbReference>
<keyword evidence="7" id="KW-1185">Reference proteome</keyword>
<evidence type="ECO:0000313" key="7">
    <source>
        <dbReference type="Proteomes" id="UP000030302"/>
    </source>
</evidence>
<proteinExistence type="inferred from homology"/>
<dbReference type="InterPro" id="IPR004369">
    <property type="entry name" value="Prolyl-tRNA_editing_YbaK/EbsC"/>
</dbReference>
<dbReference type="SUPFAM" id="SSF55826">
    <property type="entry name" value="YbaK/ProRS associated domain"/>
    <property type="match status" value="1"/>
</dbReference>
<dbReference type="PANTHER" id="PTHR30411:SF0">
    <property type="entry name" value="CYS-TRNA(PRO)_CYS-TRNA(CYS) DEACYLASE YBAK"/>
    <property type="match status" value="1"/>
</dbReference>
<dbReference type="Gene3D" id="3.90.960.10">
    <property type="entry name" value="YbaK/aminoacyl-tRNA synthetase-associated domain"/>
    <property type="match status" value="1"/>
</dbReference>
<dbReference type="STRING" id="279058.LT85_4076"/>
<dbReference type="OrthoDB" id="9809296at2"/>
<evidence type="ECO:0000313" key="6">
    <source>
        <dbReference type="EMBL" id="AIY43234.1"/>
    </source>
</evidence>
<dbReference type="KEGG" id="care:LT85_4076"/>
<dbReference type="GO" id="GO:0016829">
    <property type="term" value="F:lyase activity"/>
    <property type="evidence" value="ECO:0007669"/>
    <property type="project" value="UniProtKB-KW"/>
</dbReference>
<evidence type="ECO:0000256" key="1">
    <source>
        <dbReference type="ARBA" id="ARBA00009798"/>
    </source>
</evidence>
<organism evidence="6 7">
    <name type="scientific">Collimonas arenae</name>
    <dbReference type="NCBI Taxonomy" id="279058"/>
    <lineage>
        <taxon>Bacteria</taxon>
        <taxon>Pseudomonadati</taxon>
        <taxon>Pseudomonadota</taxon>
        <taxon>Betaproteobacteria</taxon>
        <taxon>Burkholderiales</taxon>
        <taxon>Oxalobacteraceae</taxon>
        <taxon>Collimonas</taxon>
    </lineage>
</organism>
<dbReference type="InterPro" id="IPR007214">
    <property type="entry name" value="YbaK/aa-tRNA-synth-assoc-dom"/>
</dbReference>
<evidence type="ECO:0000256" key="4">
    <source>
        <dbReference type="PIRNR" id="PIRNR006181"/>
    </source>
</evidence>
<dbReference type="HOGENOM" id="CLU_094875_1_0_4"/>
<dbReference type="PIRSF" id="PIRSF006181">
    <property type="entry name" value="EbsC_YbaK"/>
    <property type="match status" value="1"/>
</dbReference>
<name>A0A0A1FI02_9BURK</name>
<feature type="domain" description="YbaK/aminoacyl-tRNA synthetase-associated" evidence="5">
    <location>
        <begin position="37"/>
        <end position="143"/>
    </location>
</feature>
<sequence>MTKHISETPATQFLRKHGALFSEHPYPYEEHGGTTVSARALGVDEHHVVKTLVMQDEAAKPLIILMHGDRKVSTKNLARQTGHKSVEPCKPEVANRHSGYLIGGTSPFATRKQLPVYIEESILSLPKIYINGGRRGYLIGVAPHIVVDLLQAKAVQCALEE</sequence>
<dbReference type="Pfam" id="PF04073">
    <property type="entry name" value="tRNA_edit"/>
    <property type="match status" value="1"/>
</dbReference>
<dbReference type="InterPro" id="IPR036754">
    <property type="entry name" value="YbaK/aa-tRNA-synt-asso_dom_sf"/>
</dbReference>
<dbReference type="RefSeq" id="WP_038492539.1">
    <property type="nucleotide sequence ID" value="NZ_CP009962.1"/>
</dbReference>
<protein>
    <recommendedName>
        <fullName evidence="4">Cys-tRNA(Pro)/Cys-tRNA(Cys) deacylase</fullName>
        <ecNumber evidence="4">4.2.-.-</ecNumber>
    </recommendedName>
</protein>
<keyword evidence="3 4" id="KW-0456">Lyase</keyword>
<dbReference type="EC" id="4.2.-.-" evidence="4"/>
<comment type="similarity">
    <text evidence="1 4">Belongs to the prolyl-tRNA editing family. YbaK/EbsC subfamily.</text>
</comment>
<dbReference type="GO" id="GO:0006412">
    <property type="term" value="P:translation"/>
    <property type="evidence" value="ECO:0007669"/>
    <property type="project" value="UniProtKB-KW"/>
</dbReference>
<dbReference type="GO" id="GO:0002161">
    <property type="term" value="F:aminoacyl-tRNA deacylase activity"/>
    <property type="evidence" value="ECO:0007669"/>
    <property type="project" value="InterPro"/>
</dbReference>
<dbReference type="AlphaFoldDB" id="A0A0A1FI02"/>
<gene>
    <name evidence="6" type="ORF">LT85_4076</name>
</gene>
<evidence type="ECO:0000259" key="5">
    <source>
        <dbReference type="Pfam" id="PF04073"/>
    </source>
</evidence>
<evidence type="ECO:0000256" key="2">
    <source>
        <dbReference type="ARBA" id="ARBA00022917"/>
    </source>
</evidence>
<dbReference type="Proteomes" id="UP000030302">
    <property type="component" value="Chromosome"/>
</dbReference>
<dbReference type="NCBIfam" id="TIGR00011">
    <property type="entry name" value="YbaK_EbsC"/>
    <property type="match status" value="1"/>
</dbReference>
<keyword evidence="2 4" id="KW-0648">Protein biosynthesis</keyword>
<dbReference type="PANTHER" id="PTHR30411">
    <property type="entry name" value="CYTOPLASMIC PROTEIN"/>
    <property type="match status" value="1"/>
</dbReference>
<dbReference type="CDD" id="cd00002">
    <property type="entry name" value="YbaK_deacylase"/>
    <property type="match status" value="1"/>
</dbReference>
<reference evidence="7" key="1">
    <citation type="journal article" date="2014" name="Soil Biol. Biochem.">
        <title>Structure and function of bacterial communities in ageing soils: Insights from the Mendocino ecological staircase.</title>
        <authorList>
            <person name="Uroz S."/>
            <person name="Tech J.J."/>
            <person name="Sawaya N.A."/>
            <person name="Frey-Klett P."/>
            <person name="Leveau J.H.J."/>
        </authorList>
    </citation>
    <scope>NUCLEOTIDE SEQUENCE [LARGE SCALE GENOMIC DNA]</scope>
    <source>
        <strain evidence="7">Cal35</strain>
    </source>
</reference>